<evidence type="ECO:0000256" key="4">
    <source>
        <dbReference type="ARBA" id="ARBA00023136"/>
    </source>
</evidence>
<accession>A0A371R0Z4</accession>
<feature type="transmembrane region" description="Helical" evidence="5">
    <location>
        <begin position="141"/>
        <end position="159"/>
    </location>
</feature>
<keyword evidence="2 5" id="KW-0812">Transmembrane</keyword>
<feature type="transmembrane region" description="Helical" evidence="5">
    <location>
        <begin position="112"/>
        <end position="134"/>
    </location>
</feature>
<name>A0A371R0Z4_9CREN</name>
<proteinExistence type="predicted"/>
<dbReference type="Proteomes" id="UP000256877">
    <property type="component" value="Unassembled WGS sequence"/>
</dbReference>
<gene>
    <name evidence="8" type="ORF">CGL51_01705</name>
    <name evidence="7" type="ORF">CGL52_10070</name>
</gene>
<feature type="transmembrane region" description="Helical" evidence="5">
    <location>
        <begin position="42"/>
        <end position="59"/>
    </location>
</feature>
<dbReference type="EMBL" id="NMUE01000003">
    <property type="protein sequence ID" value="RFA98078.1"/>
    <property type="molecule type" value="Genomic_DNA"/>
</dbReference>
<evidence type="ECO:0000313" key="7">
    <source>
        <dbReference type="EMBL" id="RFA97126.1"/>
    </source>
</evidence>
<evidence type="ECO:0000313" key="9">
    <source>
        <dbReference type="Proteomes" id="UP000256877"/>
    </source>
</evidence>
<evidence type="ECO:0000256" key="2">
    <source>
        <dbReference type="ARBA" id="ARBA00022692"/>
    </source>
</evidence>
<dbReference type="AlphaFoldDB" id="A0A371R0Z4"/>
<evidence type="ECO:0000259" key="6">
    <source>
        <dbReference type="Pfam" id="PF01061"/>
    </source>
</evidence>
<evidence type="ECO:0000256" key="1">
    <source>
        <dbReference type="ARBA" id="ARBA00004141"/>
    </source>
</evidence>
<evidence type="ECO:0000256" key="3">
    <source>
        <dbReference type="ARBA" id="ARBA00022989"/>
    </source>
</evidence>
<evidence type="ECO:0000313" key="8">
    <source>
        <dbReference type="EMBL" id="RFA98078.1"/>
    </source>
</evidence>
<dbReference type="Pfam" id="PF01061">
    <property type="entry name" value="ABC2_membrane"/>
    <property type="match status" value="1"/>
</dbReference>
<reference evidence="9 10" key="1">
    <citation type="submission" date="2017-07" db="EMBL/GenBank/DDBJ databases">
        <title>Draft genome sequence of aerobic hyperthermophilic archaea, Pyrobaculum aerophilum YKB31 and YKB32.</title>
        <authorList>
            <person name="Mochizuki T."/>
            <person name="Berliner A.J."/>
            <person name="Yoshida-Takashima Y."/>
            <person name="Takaki Y."/>
            <person name="Nunoura T."/>
            <person name="Takai K."/>
        </authorList>
    </citation>
    <scope>NUCLEOTIDE SEQUENCE [LARGE SCALE GENOMIC DNA]</scope>
    <source>
        <strain evidence="8 10">YKB31</strain>
        <strain evidence="7 9">YKB32</strain>
    </source>
</reference>
<sequence length="186" mass="19813">MLLFLKRELKIAARNWELAVVNALIATALALVFSAVDYRGGLLAAVLISSFLYSHLLLLREEELGTLDGLRLLKKHEEFFLAKTTATALLNLLTSASYTAVYAAASLRPVDFIAAVYTPAYLGVVSTASAFLALATRTKQIMSLFLTSALSLGFSASLVREGLSVATALTAPAFAAIAIALSRELS</sequence>
<dbReference type="GO" id="GO:0016020">
    <property type="term" value="C:membrane"/>
    <property type="evidence" value="ECO:0007669"/>
    <property type="project" value="UniProtKB-SubCell"/>
</dbReference>
<feature type="transmembrane region" description="Helical" evidence="5">
    <location>
        <begin position="16"/>
        <end position="36"/>
    </location>
</feature>
<organism evidence="7 9">
    <name type="scientific">Pyrobaculum aerophilum</name>
    <dbReference type="NCBI Taxonomy" id="13773"/>
    <lineage>
        <taxon>Archaea</taxon>
        <taxon>Thermoproteota</taxon>
        <taxon>Thermoprotei</taxon>
        <taxon>Thermoproteales</taxon>
        <taxon>Thermoproteaceae</taxon>
        <taxon>Pyrobaculum</taxon>
    </lineage>
</organism>
<comment type="caution">
    <text evidence="7">The sequence shown here is derived from an EMBL/GenBank/DDBJ whole genome shotgun (WGS) entry which is preliminary data.</text>
</comment>
<feature type="transmembrane region" description="Helical" evidence="5">
    <location>
        <begin position="80"/>
        <end position="100"/>
    </location>
</feature>
<comment type="subcellular location">
    <subcellularLocation>
        <location evidence="1">Membrane</location>
        <topology evidence="1">Multi-pass membrane protein</topology>
    </subcellularLocation>
</comment>
<dbReference type="RefSeq" id="WP_116420454.1">
    <property type="nucleotide sequence ID" value="NZ_NMUE01000003.1"/>
</dbReference>
<dbReference type="OrthoDB" id="386366at2157"/>
<dbReference type="EMBL" id="NMUF01000031">
    <property type="protein sequence ID" value="RFA97126.1"/>
    <property type="molecule type" value="Genomic_DNA"/>
</dbReference>
<feature type="transmembrane region" description="Helical" evidence="5">
    <location>
        <begin position="165"/>
        <end position="182"/>
    </location>
</feature>
<dbReference type="InterPro" id="IPR013525">
    <property type="entry name" value="ABC2_TM"/>
</dbReference>
<keyword evidence="4 5" id="KW-0472">Membrane</keyword>
<evidence type="ECO:0000256" key="5">
    <source>
        <dbReference type="SAM" id="Phobius"/>
    </source>
</evidence>
<feature type="domain" description="ABC-2 type transporter transmembrane" evidence="6">
    <location>
        <begin position="3"/>
        <end position="154"/>
    </location>
</feature>
<evidence type="ECO:0000313" key="10">
    <source>
        <dbReference type="Proteomes" id="UP000257123"/>
    </source>
</evidence>
<dbReference type="GO" id="GO:0140359">
    <property type="term" value="F:ABC-type transporter activity"/>
    <property type="evidence" value="ECO:0007669"/>
    <property type="project" value="InterPro"/>
</dbReference>
<protein>
    <recommendedName>
        <fullName evidence="6">ABC-2 type transporter transmembrane domain-containing protein</fullName>
    </recommendedName>
</protein>
<dbReference type="Proteomes" id="UP000257123">
    <property type="component" value="Unassembled WGS sequence"/>
</dbReference>
<keyword evidence="3 5" id="KW-1133">Transmembrane helix</keyword>